<dbReference type="InterPro" id="IPR050468">
    <property type="entry name" value="Cuticle_Struct_Prot"/>
</dbReference>
<keyword evidence="2" id="KW-0193">Cuticle</keyword>
<dbReference type="PROSITE" id="PS51155">
    <property type="entry name" value="CHIT_BIND_RR_2"/>
    <property type="match status" value="1"/>
</dbReference>
<dbReference type="InterPro" id="IPR000618">
    <property type="entry name" value="Insect_cuticle"/>
</dbReference>
<feature type="signal peptide" evidence="3">
    <location>
        <begin position="1"/>
        <end position="16"/>
    </location>
</feature>
<reference evidence="4" key="1">
    <citation type="submission" date="2017-06" db="EMBL/GenBank/DDBJ databases">
        <title>Identification and characterization of cuticle protein genes based on the Locusta migratoria transcriptome.</title>
        <authorList>
            <person name="Zhao X."/>
            <person name="Yang Y."/>
            <person name="Zhang J."/>
        </authorList>
    </citation>
    <scope>NUCLEOTIDE SEQUENCE</scope>
</reference>
<protein>
    <submittedName>
        <fullName evidence="4">Cuticle protein NCP14.9</fullName>
    </submittedName>
</protein>
<dbReference type="AlphaFoldDB" id="A0A3Q8CR93"/>
<keyword evidence="3" id="KW-0732">Signal</keyword>
<name>A0A3Q8CR93_LOCMI</name>
<dbReference type="PANTHER" id="PTHR10380">
    <property type="entry name" value="CUTICLE PROTEIN"/>
    <property type="match status" value="1"/>
</dbReference>
<accession>A0A3Q8CR93</accession>
<keyword evidence="1" id="KW-0873">Pyrrolidone carboxylic acid</keyword>
<evidence type="ECO:0000256" key="2">
    <source>
        <dbReference type="PROSITE-ProRule" id="PRU00497"/>
    </source>
</evidence>
<evidence type="ECO:0000313" key="4">
    <source>
        <dbReference type="EMBL" id="ATX63082.1"/>
    </source>
</evidence>
<proteinExistence type="evidence at transcript level"/>
<evidence type="ECO:0000256" key="3">
    <source>
        <dbReference type="SAM" id="SignalP"/>
    </source>
</evidence>
<feature type="chain" id="PRO_5018759871" evidence="3">
    <location>
        <begin position="17"/>
        <end position="262"/>
    </location>
</feature>
<organism evidence="4">
    <name type="scientific">Locusta migratoria</name>
    <name type="common">Migratory locust</name>
    <dbReference type="NCBI Taxonomy" id="7004"/>
    <lineage>
        <taxon>Eukaryota</taxon>
        <taxon>Metazoa</taxon>
        <taxon>Ecdysozoa</taxon>
        <taxon>Arthropoda</taxon>
        <taxon>Hexapoda</taxon>
        <taxon>Insecta</taxon>
        <taxon>Pterygota</taxon>
        <taxon>Neoptera</taxon>
        <taxon>Polyneoptera</taxon>
        <taxon>Orthoptera</taxon>
        <taxon>Caelifera</taxon>
        <taxon>Acrididea</taxon>
        <taxon>Acridomorpha</taxon>
        <taxon>Acridoidea</taxon>
        <taxon>Acrididae</taxon>
        <taxon>Oedipodinae</taxon>
        <taxon>Locusta</taxon>
    </lineage>
</organism>
<dbReference type="EMBL" id="MF326208">
    <property type="protein sequence ID" value="ATX63082.1"/>
    <property type="molecule type" value="mRNA"/>
</dbReference>
<dbReference type="Pfam" id="PF00379">
    <property type="entry name" value="Chitin_bind_4"/>
    <property type="match status" value="1"/>
</dbReference>
<sequence length="262" mass="28118">MKLLVVLSCVLPACLGQLLVYPAPLLRYNHLAPLVGPIATQFRAQDELGQFTFATAGDNQGRVESKSLDGAVRGAYSYVDPTGKLVNVQYVADDNGFRVVGANNLPEARSNGPAPVSDTPEVSAARALFQQQYEQAARAAEAAPEQTLSRRRRQAVLPVLPVLPAARTTVKVARYEPVDAAVPASTRKVELKEKEEEVLAAPVPLPLAYSLPAVPTVPKAKVHQLEAVDAAVPAATRKLELREKEAELVPLLPLPAARFIVL</sequence>
<evidence type="ECO:0000256" key="1">
    <source>
        <dbReference type="ARBA" id="ARBA00023283"/>
    </source>
</evidence>
<dbReference type="GO" id="GO:0008010">
    <property type="term" value="F:structural constituent of chitin-based larval cuticle"/>
    <property type="evidence" value="ECO:0007669"/>
    <property type="project" value="TreeGrafter"/>
</dbReference>
<dbReference type="GO" id="GO:0062129">
    <property type="term" value="C:chitin-based extracellular matrix"/>
    <property type="evidence" value="ECO:0007669"/>
    <property type="project" value="TreeGrafter"/>
</dbReference>
<dbReference type="PANTHER" id="PTHR10380:SF196">
    <property type="entry name" value="CUTICULAR PROTEIN 72EA"/>
    <property type="match status" value="1"/>
</dbReference>